<dbReference type="GeneTree" id="ENSGT00860000135883"/>
<dbReference type="OMA" id="PCASNMA"/>
<reference evidence="3" key="1">
    <citation type="journal article" date="2011" name="Nature">
        <title>A high-resolution map of human evolutionary constraint using 29 mammals.</title>
        <authorList>
            <person name="Lindblad-Toh K."/>
            <person name="Garber M."/>
            <person name="Zuk O."/>
            <person name="Lin M.F."/>
            <person name="Parker B.J."/>
            <person name="Washietl S."/>
            <person name="Kheradpour P."/>
            <person name="Ernst J."/>
            <person name="Jordan G."/>
            <person name="Mauceli E."/>
            <person name="Ward L.D."/>
            <person name="Lowe C.B."/>
            <person name="Holloway A.K."/>
            <person name="Clamp M."/>
            <person name="Gnerre S."/>
            <person name="Alfoldi J."/>
            <person name="Beal K."/>
            <person name="Chang J."/>
            <person name="Clawson H."/>
            <person name="Cuff J."/>
            <person name="Di Palma F."/>
            <person name="Fitzgerald S."/>
            <person name="Flicek P."/>
            <person name="Guttman M."/>
            <person name="Hubisz M.J."/>
            <person name="Jaffe D.B."/>
            <person name="Jungreis I."/>
            <person name="Kent W.J."/>
            <person name="Kostka D."/>
            <person name="Lara M."/>
            <person name="Martins A.L."/>
            <person name="Massingham T."/>
            <person name="Moltke I."/>
            <person name="Raney B.J."/>
            <person name="Rasmussen M.D."/>
            <person name="Robinson J."/>
            <person name="Stark A."/>
            <person name="Vilella A.J."/>
            <person name="Wen J."/>
            <person name="Xie X."/>
            <person name="Zody M.C."/>
            <person name="Baldwin J."/>
            <person name="Bloom T."/>
            <person name="Chin C.W."/>
            <person name="Heiman D."/>
            <person name="Nicol R."/>
            <person name="Nusbaum C."/>
            <person name="Young S."/>
            <person name="Wilkinson J."/>
            <person name="Worley K.C."/>
            <person name="Kovar C.L."/>
            <person name="Muzny D.M."/>
            <person name="Gibbs R.A."/>
            <person name="Cree A."/>
            <person name="Dihn H.H."/>
            <person name="Fowler G."/>
            <person name="Jhangiani S."/>
            <person name="Joshi V."/>
            <person name="Lee S."/>
            <person name="Lewis L.R."/>
            <person name="Nazareth L.V."/>
            <person name="Okwuonu G."/>
            <person name="Santibanez J."/>
            <person name="Warren W.C."/>
            <person name="Mardis E.R."/>
            <person name="Weinstock G.M."/>
            <person name="Wilson R.K."/>
            <person name="Delehaunty K."/>
            <person name="Dooling D."/>
            <person name="Fronik C."/>
            <person name="Fulton L."/>
            <person name="Fulton B."/>
            <person name="Graves T."/>
            <person name="Minx P."/>
            <person name="Sodergren E."/>
            <person name="Birney E."/>
            <person name="Margulies E.H."/>
            <person name="Herrero J."/>
            <person name="Green E.D."/>
            <person name="Haussler D."/>
            <person name="Siepel A."/>
            <person name="Goldman N."/>
            <person name="Pollard K.S."/>
            <person name="Pedersen J.S."/>
            <person name="Lander E.S."/>
            <person name="Kellis M."/>
        </authorList>
    </citation>
    <scope>NUCLEOTIDE SEQUENCE [LARGE SCALE GENOMIC DNA]</scope>
    <source>
        <strain evidence="3">2N</strain>
    </source>
</reference>
<feature type="region of interest" description="Disordered" evidence="1">
    <location>
        <begin position="1"/>
        <end position="37"/>
    </location>
</feature>
<proteinExistence type="predicted"/>
<sequence length="91" mass="9629">MKATHRSRWLSRSVSGLSRAGTNRVRKPSNPASAWKAGSESTVSTAVMYSPGRTSSIRSVELAGSALGFGFSQPWWGPCTSNMAAPSRQAA</sequence>
<evidence type="ECO:0000313" key="2">
    <source>
        <dbReference type="Ensembl" id="ENSCPOP00000026828.1"/>
    </source>
</evidence>
<name>A0A286XMX6_CAVPO</name>
<dbReference type="EMBL" id="AAKN02043140">
    <property type="status" value="NOT_ANNOTATED_CDS"/>
    <property type="molecule type" value="Genomic_DNA"/>
</dbReference>
<reference evidence="2" key="2">
    <citation type="submission" date="2025-08" db="UniProtKB">
        <authorList>
            <consortium name="Ensembl"/>
        </authorList>
    </citation>
    <scope>IDENTIFICATION</scope>
    <source>
        <strain evidence="2">2N</strain>
    </source>
</reference>
<dbReference type="Ensembl" id="ENSCPOT00000048330.1">
    <property type="protein sequence ID" value="ENSCPOP00000026828.1"/>
    <property type="gene ID" value="ENSCPOG00000037773.1"/>
</dbReference>
<evidence type="ECO:0000313" key="3">
    <source>
        <dbReference type="Proteomes" id="UP000005447"/>
    </source>
</evidence>
<dbReference type="InParanoid" id="A0A286XMX6"/>
<accession>A0A286XMX6</accession>
<organism evidence="2 3">
    <name type="scientific">Cavia porcellus</name>
    <name type="common">Guinea pig</name>
    <dbReference type="NCBI Taxonomy" id="10141"/>
    <lineage>
        <taxon>Eukaryota</taxon>
        <taxon>Metazoa</taxon>
        <taxon>Chordata</taxon>
        <taxon>Craniata</taxon>
        <taxon>Vertebrata</taxon>
        <taxon>Euteleostomi</taxon>
        <taxon>Mammalia</taxon>
        <taxon>Eutheria</taxon>
        <taxon>Euarchontoglires</taxon>
        <taxon>Glires</taxon>
        <taxon>Rodentia</taxon>
        <taxon>Hystricomorpha</taxon>
        <taxon>Caviidae</taxon>
        <taxon>Cavia</taxon>
    </lineage>
</organism>
<dbReference type="AlphaFoldDB" id="A0A286XMX6"/>
<evidence type="ECO:0000256" key="1">
    <source>
        <dbReference type="SAM" id="MobiDB-lite"/>
    </source>
</evidence>
<protein>
    <submittedName>
        <fullName evidence="2">Uncharacterized protein</fullName>
    </submittedName>
</protein>
<dbReference type="VEuPathDB" id="HostDB:ENSCPOG00000037773"/>
<dbReference type="Bgee" id="ENSCPOG00000037773">
    <property type="expression patterns" value="Expressed in adrenal gland and 10 other cell types or tissues"/>
</dbReference>
<reference evidence="2" key="3">
    <citation type="submission" date="2025-09" db="UniProtKB">
        <authorList>
            <consortium name="Ensembl"/>
        </authorList>
    </citation>
    <scope>IDENTIFICATION</scope>
    <source>
        <strain evidence="2">2N</strain>
    </source>
</reference>
<dbReference type="Proteomes" id="UP000005447">
    <property type="component" value="Unassembled WGS sequence"/>
</dbReference>
<keyword evidence="3" id="KW-1185">Reference proteome</keyword>